<evidence type="ECO:0000256" key="10">
    <source>
        <dbReference type="HAMAP-Rule" id="MF_01470"/>
    </source>
</evidence>
<feature type="binding site" evidence="10">
    <location>
        <position position="280"/>
    </location>
    <ligand>
        <name>Mn(2+)</name>
        <dbReference type="ChEBI" id="CHEBI:29035"/>
    </ligand>
</feature>
<comment type="similarity">
    <text evidence="10">Belongs to the CRISPR-associated endonuclease Cas1 family.</text>
</comment>
<accession>A0ABX7JEN1</accession>
<evidence type="ECO:0000256" key="7">
    <source>
        <dbReference type="ARBA" id="ARBA00023125"/>
    </source>
</evidence>
<evidence type="ECO:0000256" key="3">
    <source>
        <dbReference type="ARBA" id="ARBA00022759"/>
    </source>
</evidence>
<dbReference type="InterPro" id="IPR042211">
    <property type="entry name" value="CRISPR-assoc_Cas1_N"/>
</dbReference>
<organism evidence="11 12">
    <name type="scientific">Streptomyces californicus</name>
    <dbReference type="NCBI Taxonomy" id="67351"/>
    <lineage>
        <taxon>Bacteria</taxon>
        <taxon>Bacillati</taxon>
        <taxon>Actinomycetota</taxon>
        <taxon>Actinomycetes</taxon>
        <taxon>Kitasatosporales</taxon>
        <taxon>Streptomycetaceae</taxon>
        <taxon>Streptomyces</taxon>
    </lineage>
</organism>
<dbReference type="InterPro" id="IPR019856">
    <property type="entry name" value="CRISPR-assoc_Cas1_DVULG"/>
</dbReference>
<evidence type="ECO:0000256" key="5">
    <source>
        <dbReference type="ARBA" id="ARBA00022842"/>
    </source>
</evidence>
<evidence type="ECO:0000313" key="12">
    <source>
        <dbReference type="Proteomes" id="UP000598054"/>
    </source>
</evidence>
<keyword evidence="1 10" id="KW-0540">Nuclease</keyword>
<dbReference type="NCBIfam" id="TIGR00287">
    <property type="entry name" value="cas1"/>
    <property type="match status" value="1"/>
</dbReference>
<gene>
    <name evidence="11" type="primary">cas1c</name>
    <name evidence="10" type="synonym">cas1</name>
    <name evidence="11" type="ORF">I6J41_34505</name>
</gene>
<evidence type="ECO:0000256" key="4">
    <source>
        <dbReference type="ARBA" id="ARBA00022801"/>
    </source>
</evidence>
<dbReference type="Gene3D" id="3.100.10.20">
    <property type="entry name" value="CRISPR-associated endonuclease Cas1, N-terminal domain"/>
    <property type="match status" value="1"/>
</dbReference>
<keyword evidence="11" id="KW-0614">Plasmid</keyword>
<dbReference type="InterPro" id="IPR002729">
    <property type="entry name" value="CRISPR-assoc_Cas1"/>
</dbReference>
<proteinExistence type="inferred from homology"/>
<keyword evidence="5 10" id="KW-0460">Magnesium</keyword>
<evidence type="ECO:0000256" key="2">
    <source>
        <dbReference type="ARBA" id="ARBA00022723"/>
    </source>
</evidence>
<dbReference type="EC" id="3.1.-.-" evidence="10"/>
<evidence type="ECO:0000256" key="9">
    <source>
        <dbReference type="ARBA" id="ARBA00038592"/>
    </source>
</evidence>
<sequence>MHAEAPGQHRPLPAGPERPICHRHIPGRRVTTTELLNTLYVQTQGTDLRLEHDTLRIHLPDTPGRRILPLRRLDGIVVYGHINLSTELITRCAQDRRPITWMSWGGRYLARLDGAVHGNVLLRHAQHQVHDDTTTRLSIARNLVTGKIRNSRWILLRAARDAPAPRNALIRKAAEDLAIAVGTLEAAGSIDTVMGIEGQAARTYFAAIPHLLSPAAELPPFTHRNRRPPTDPVNAALSFTYGLLRGLVHGALEQVGLDPYIGFLHGIRPGKPALALDVMEEFRPVLADRFILTQFNRRQLRANHFDHLTGGAVSLTDDGRKELIAAWQEWKLQPWDHPLAGRGVPAGLLPVVQARILARHIRSELPGYLPWTVT</sequence>
<protein>
    <recommendedName>
        <fullName evidence="10">CRISPR-associated endonuclease Cas1</fullName>
        <ecNumber evidence="10">3.1.-.-</ecNumber>
    </recommendedName>
</protein>
<keyword evidence="2 10" id="KW-0479">Metal-binding</keyword>
<reference evidence="11 12" key="1">
    <citation type="submission" date="2021-02" db="EMBL/GenBank/DDBJ databases">
        <title>FDA dAtabase for Regulatory Grade micrObial Sequences (FDA-ARGOS): Supporting development and validation of Infectious Disease Dx tests.</title>
        <authorList>
            <person name="Sproer C."/>
            <person name="Gronow S."/>
            <person name="Severitt S."/>
            <person name="Schroder I."/>
            <person name="Tallon L."/>
            <person name="Sadzewicz L."/>
            <person name="Zhao X."/>
            <person name="Boylan J."/>
            <person name="Ott S."/>
            <person name="Bowen H."/>
            <person name="Vavikolanu K."/>
            <person name="Mehta A."/>
            <person name="Aluvathingal J."/>
            <person name="Nadendla S."/>
            <person name="Lowell S."/>
            <person name="Myers T."/>
            <person name="Yan Y."/>
            <person name="Sichtig H."/>
        </authorList>
    </citation>
    <scope>NUCLEOTIDE SEQUENCE [LARGE SCALE GENOMIC DNA]</scope>
    <source>
        <strain evidence="11 12">FDAARGOS_1211</strain>
        <plasmid evidence="11 12">unnamed1</plasmid>
    </source>
</reference>
<dbReference type="EMBL" id="CP070250">
    <property type="protein sequence ID" value="QRV45987.1"/>
    <property type="molecule type" value="Genomic_DNA"/>
</dbReference>
<keyword evidence="8 10" id="KW-0464">Manganese</keyword>
<evidence type="ECO:0000256" key="6">
    <source>
        <dbReference type="ARBA" id="ARBA00023118"/>
    </source>
</evidence>
<comment type="subunit">
    <text evidence="9 10">Homodimer, forms a heterotetramer with a Cas2 homodimer.</text>
</comment>
<feature type="binding site" evidence="10">
    <location>
        <position position="265"/>
    </location>
    <ligand>
        <name>Mn(2+)</name>
        <dbReference type="ChEBI" id="CHEBI:29035"/>
    </ligand>
</feature>
<dbReference type="PANTHER" id="PTHR34353:SF2">
    <property type="entry name" value="CRISPR-ASSOCIATED ENDONUCLEASE CAS1 1"/>
    <property type="match status" value="1"/>
</dbReference>
<dbReference type="NCBIfam" id="TIGR03640">
    <property type="entry name" value="cas1_DVULG"/>
    <property type="match status" value="1"/>
</dbReference>
<keyword evidence="4 10" id="KW-0378">Hydrolase</keyword>
<geneLocation type="plasmid" evidence="11 12">
    <name>unnamed1</name>
</geneLocation>
<keyword evidence="12" id="KW-1185">Reference proteome</keyword>
<comment type="cofactor">
    <cofactor evidence="10">
        <name>Mg(2+)</name>
        <dbReference type="ChEBI" id="CHEBI:18420"/>
    </cofactor>
    <cofactor evidence="10">
        <name>Mn(2+)</name>
        <dbReference type="ChEBI" id="CHEBI:29035"/>
    </cofactor>
</comment>
<dbReference type="Pfam" id="PF01867">
    <property type="entry name" value="Cas_Cas1"/>
    <property type="match status" value="1"/>
</dbReference>
<evidence type="ECO:0000256" key="8">
    <source>
        <dbReference type="ARBA" id="ARBA00023211"/>
    </source>
</evidence>
<feature type="binding site" evidence="10">
    <location>
        <position position="197"/>
    </location>
    <ligand>
        <name>Mn(2+)</name>
        <dbReference type="ChEBI" id="CHEBI:29035"/>
    </ligand>
</feature>
<dbReference type="InterPro" id="IPR042206">
    <property type="entry name" value="CRISPR-assoc_Cas1_C"/>
</dbReference>
<comment type="function">
    <text evidence="10">CRISPR (clustered regularly interspaced short palindromic repeat), is an adaptive immune system that provides protection against mobile genetic elements (viruses, transposable elements and conjugative plasmids). CRISPR clusters contain spacers, sequences complementary to antecedent mobile elements, and target invading nucleic acids. CRISPR clusters are transcribed and processed into CRISPR RNA (crRNA). Acts as a dsDNA endonuclease. Involved in the integration of spacer DNA into the CRISPR cassette.</text>
</comment>
<dbReference type="Proteomes" id="UP000598054">
    <property type="component" value="Plasmid unnamed1"/>
</dbReference>
<evidence type="ECO:0000313" key="11">
    <source>
        <dbReference type="EMBL" id="QRV45987.1"/>
    </source>
</evidence>
<keyword evidence="7 10" id="KW-0238">DNA-binding</keyword>
<dbReference type="PANTHER" id="PTHR34353">
    <property type="entry name" value="CRISPR-ASSOCIATED ENDONUCLEASE CAS1 1"/>
    <property type="match status" value="1"/>
</dbReference>
<dbReference type="GO" id="GO:0004519">
    <property type="term" value="F:endonuclease activity"/>
    <property type="evidence" value="ECO:0007669"/>
    <property type="project" value="UniProtKB-KW"/>
</dbReference>
<evidence type="ECO:0000256" key="1">
    <source>
        <dbReference type="ARBA" id="ARBA00022722"/>
    </source>
</evidence>
<keyword evidence="3 10" id="KW-0255">Endonuclease</keyword>
<dbReference type="Gene3D" id="1.20.120.920">
    <property type="entry name" value="CRISPR-associated endonuclease Cas1, C-terminal domain"/>
    <property type="match status" value="1"/>
</dbReference>
<keyword evidence="6 10" id="KW-0051">Antiviral defense</keyword>
<dbReference type="HAMAP" id="MF_01470">
    <property type="entry name" value="Cas1"/>
    <property type="match status" value="1"/>
</dbReference>
<dbReference type="InterPro" id="IPR050646">
    <property type="entry name" value="Cas1"/>
</dbReference>
<name>A0ABX7JEN1_9ACTN</name>